<dbReference type="PANTHER" id="PTHR46825:SF8">
    <property type="entry name" value="BETA-LACTAMASE-RELATED"/>
    <property type="match status" value="1"/>
</dbReference>
<sequence length="405" mass="44998">MKFLIPLLLLPFLALTGCTNSTLSQMDNPDQNITPVTVGYYGRNIDPMIDQYMQEKQVTGMVVAIIHHNGPAEFHSYGVTDDLSQRAITPDTLFALGSLSKGVTAEVATLLVNEGQLNWTDTLETLLPRGTSLSTDAKKITLLQLVTHTSGLPRQPMDLLTLENLLSYFRTGENFYAQLDNDSLLTYLSDFEAPAYRVPQYSNIGYALLSNILQRRTGKSMEALAQDKLLKPLQMSNSSFTPESLKAYPYRALGHAGDQPKFISRGALTPDWVFQQNMMGAASLYSSARDLAEYARAHFSTTSHPTIDRALADVTQTYYYRQKEAANIAWVSDETASQKITYQVGYIGGYSSYIGFDKKNQSAVVVLQNSFNWSNYIGQTILTLLEPQKSPTLQEGTLAMTNRSL</sequence>
<dbReference type="Pfam" id="PF00144">
    <property type="entry name" value="Beta-lactamase"/>
    <property type="match status" value="1"/>
</dbReference>
<dbReference type="PROSITE" id="PS51257">
    <property type="entry name" value="PROKAR_LIPOPROTEIN"/>
    <property type="match status" value="1"/>
</dbReference>
<dbReference type="EMBL" id="JABWQF010000038">
    <property type="protein sequence ID" value="MBC3297970.1"/>
    <property type="molecule type" value="Genomic_DNA"/>
</dbReference>
<dbReference type="SUPFAM" id="SSF56601">
    <property type="entry name" value="beta-lactamase/transpeptidase-like"/>
    <property type="match status" value="1"/>
</dbReference>
<accession>A0A8H9Z184</accession>
<name>A0A8H9Z184_9PSED</name>
<organism evidence="3">
    <name type="scientific">Pseudomonas tritici</name>
    <dbReference type="NCBI Taxonomy" id="2745518"/>
    <lineage>
        <taxon>Bacteria</taxon>
        <taxon>Pseudomonadati</taxon>
        <taxon>Pseudomonadota</taxon>
        <taxon>Gammaproteobacteria</taxon>
        <taxon>Pseudomonadales</taxon>
        <taxon>Pseudomonadaceae</taxon>
        <taxon>Pseudomonas</taxon>
    </lineage>
</organism>
<evidence type="ECO:0000313" key="3">
    <source>
        <dbReference type="EMBL" id="MBC3297970.1"/>
    </source>
</evidence>
<comment type="caution">
    <text evidence="3">The sequence shown here is derived from an EMBL/GenBank/DDBJ whole genome shotgun (WGS) entry which is preliminary data.</text>
</comment>
<proteinExistence type="predicted"/>
<dbReference type="InterPro" id="IPR050491">
    <property type="entry name" value="AmpC-like"/>
</dbReference>
<feature type="chain" id="PRO_5034082803" evidence="1">
    <location>
        <begin position="17"/>
        <end position="405"/>
    </location>
</feature>
<gene>
    <name evidence="3" type="ORF">HU722_41215</name>
</gene>
<dbReference type="InterPro" id="IPR001466">
    <property type="entry name" value="Beta-lactam-related"/>
</dbReference>
<evidence type="ECO:0000256" key="1">
    <source>
        <dbReference type="SAM" id="SignalP"/>
    </source>
</evidence>
<feature type="signal peptide" evidence="1">
    <location>
        <begin position="1"/>
        <end position="16"/>
    </location>
</feature>
<reference evidence="3" key="1">
    <citation type="journal article" date="2020" name="Microorganisms">
        <title>Reliable Identification of Environmental Pseudomonas Isolates Using the rpoD Gene.</title>
        <authorList>
            <consortium name="The Broad Institute Genome Sequencing Platform"/>
            <person name="Girard L."/>
            <person name="Lood C."/>
            <person name="Rokni-Zadeh H."/>
            <person name="van Noort V."/>
            <person name="Lavigne R."/>
            <person name="De Mot R."/>
        </authorList>
    </citation>
    <scope>NUCLEOTIDE SEQUENCE [LARGE SCALE GENOMIC DNA]</scope>
    <source>
        <strain evidence="3">SWRI145</strain>
    </source>
</reference>
<dbReference type="AlphaFoldDB" id="A0A8H9Z184"/>
<evidence type="ECO:0000259" key="2">
    <source>
        <dbReference type="Pfam" id="PF00144"/>
    </source>
</evidence>
<dbReference type="PANTHER" id="PTHR46825">
    <property type="entry name" value="D-ALANYL-D-ALANINE-CARBOXYPEPTIDASE/ENDOPEPTIDASE AMPH"/>
    <property type="match status" value="1"/>
</dbReference>
<dbReference type="InterPro" id="IPR012338">
    <property type="entry name" value="Beta-lactam/transpept-like"/>
</dbReference>
<keyword evidence="1" id="KW-0732">Signal</keyword>
<protein>
    <submittedName>
        <fullName evidence="3">Beta-lactamase family protein</fullName>
    </submittedName>
</protein>
<feature type="domain" description="Beta-lactamase-related" evidence="2">
    <location>
        <begin position="46"/>
        <end position="373"/>
    </location>
</feature>
<dbReference type="Gene3D" id="3.40.710.10">
    <property type="entry name" value="DD-peptidase/beta-lactamase superfamily"/>
    <property type="match status" value="1"/>
</dbReference>